<dbReference type="RefSeq" id="XP_033394708.1">
    <property type="nucleotide sequence ID" value="XM_033544340.1"/>
</dbReference>
<evidence type="ECO:0000313" key="3">
    <source>
        <dbReference type="Proteomes" id="UP000799438"/>
    </source>
</evidence>
<protein>
    <submittedName>
        <fullName evidence="2">Uncharacterized protein</fullName>
    </submittedName>
</protein>
<sequence length="99" mass="11484">MSGPVDQPFASSPEERKKSGVKLSTNPNALPSEFKEGTRVRMSVVIGGTMAPRIFKILKISYNEQRKVWQYQLEFREAIYSEEGKEWFDESDLKRVKNR</sequence>
<evidence type="ECO:0000256" key="1">
    <source>
        <dbReference type="SAM" id="MobiDB-lite"/>
    </source>
</evidence>
<accession>A0A6A6B6Y7</accession>
<feature type="region of interest" description="Disordered" evidence="1">
    <location>
        <begin position="1"/>
        <end position="32"/>
    </location>
</feature>
<organism evidence="2 3">
    <name type="scientific">Aplosporella prunicola CBS 121167</name>
    <dbReference type="NCBI Taxonomy" id="1176127"/>
    <lineage>
        <taxon>Eukaryota</taxon>
        <taxon>Fungi</taxon>
        <taxon>Dikarya</taxon>
        <taxon>Ascomycota</taxon>
        <taxon>Pezizomycotina</taxon>
        <taxon>Dothideomycetes</taxon>
        <taxon>Dothideomycetes incertae sedis</taxon>
        <taxon>Botryosphaeriales</taxon>
        <taxon>Aplosporellaceae</taxon>
        <taxon>Aplosporella</taxon>
    </lineage>
</organism>
<dbReference type="Proteomes" id="UP000799438">
    <property type="component" value="Unassembled WGS sequence"/>
</dbReference>
<keyword evidence="3" id="KW-1185">Reference proteome</keyword>
<reference evidence="2" key="1">
    <citation type="journal article" date="2020" name="Stud. Mycol.">
        <title>101 Dothideomycetes genomes: a test case for predicting lifestyles and emergence of pathogens.</title>
        <authorList>
            <person name="Haridas S."/>
            <person name="Albert R."/>
            <person name="Binder M."/>
            <person name="Bloem J."/>
            <person name="Labutti K."/>
            <person name="Salamov A."/>
            <person name="Andreopoulos B."/>
            <person name="Baker S."/>
            <person name="Barry K."/>
            <person name="Bills G."/>
            <person name="Bluhm B."/>
            <person name="Cannon C."/>
            <person name="Castanera R."/>
            <person name="Culley D."/>
            <person name="Daum C."/>
            <person name="Ezra D."/>
            <person name="Gonzalez J."/>
            <person name="Henrissat B."/>
            <person name="Kuo A."/>
            <person name="Liang C."/>
            <person name="Lipzen A."/>
            <person name="Lutzoni F."/>
            <person name="Magnuson J."/>
            <person name="Mondo S."/>
            <person name="Nolan M."/>
            <person name="Ohm R."/>
            <person name="Pangilinan J."/>
            <person name="Park H.-J."/>
            <person name="Ramirez L."/>
            <person name="Alfaro M."/>
            <person name="Sun H."/>
            <person name="Tritt A."/>
            <person name="Yoshinaga Y."/>
            <person name="Zwiers L.-H."/>
            <person name="Turgeon B."/>
            <person name="Goodwin S."/>
            <person name="Spatafora J."/>
            <person name="Crous P."/>
            <person name="Grigoriev I."/>
        </authorList>
    </citation>
    <scope>NUCLEOTIDE SEQUENCE</scope>
    <source>
        <strain evidence="2">CBS 121167</strain>
    </source>
</reference>
<proteinExistence type="predicted"/>
<dbReference type="AlphaFoldDB" id="A0A6A6B6Y7"/>
<name>A0A6A6B6Y7_9PEZI</name>
<gene>
    <name evidence="2" type="ORF">K452DRAFT_320640</name>
</gene>
<dbReference type="GeneID" id="54301836"/>
<evidence type="ECO:0000313" key="2">
    <source>
        <dbReference type="EMBL" id="KAF2138995.1"/>
    </source>
</evidence>
<dbReference type="EMBL" id="ML995494">
    <property type="protein sequence ID" value="KAF2138995.1"/>
    <property type="molecule type" value="Genomic_DNA"/>
</dbReference>